<dbReference type="Gene3D" id="3.80.10.10">
    <property type="entry name" value="Ribonuclease Inhibitor"/>
    <property type="match status" value="1"/>
</dbReference>
<dbReference type="AlphaFoldDB" id="A0A409VRI8"/>
<feature type="compositionally biased region" description="Polar residues" evidence="2">
    <location>
        <begin position="1"/>
        <end position="12"/>
    </location>
</feature>
<dbReference type="InParanoid" id="A0A409VRI8"/>
<organism evidence="3 4">
    <name type="scientific">Gymnopilus dilepis</name>
    <dbReference type="NCBI Taxonomy" id="231916"/>
    <lineage>
        <taxon>Eukaryota</taxon>
        <taxon>Fungi</taxon>
        <taxon>Dikarya</taxon>
        <taxon>Basidiomycota</taxon>
        <taxon>Agaricomycotina</taxon>
        <taxon>Agaricomycetes</taxon>
        <taxon>Agaricomycetidae</taxon>
        <taxon>Agaricales</taxon>
        <taxon>Agaricineae</taxon>
        <taxon>Hymenogastraceae</taxon>
        <taxon>Gymnopilus</taxon>
    </lineage>
</organism>
<feature type="coiled-coil region" evidence="1">
    <location>
        <begin position="189"/>
        <end position="223"/>
    </location>
</feature>
<dbReference type="Proteomes" id="UP000284706">
    <property type="component" value="Unassembled WGS sequence"/>
</dbReference>
<comment type="caution">
    <text evidence="3">The sequence shown here is derived from an EMBL/GenBank/DDBJ whole genome shotgun (WGS) entry which is preliminary data.</text>
</comment>
<feature type="region of interest" description="Disordered" evidence="2">
    <location>
        <begin position="633"/>
        <end position="652"/>
    </location>
</feature>
<dbReference type="EMBL" id="NHYE01005585">
    <property type="protein sequence ID" value="PPQ68905.1"/>
    <property type="molecule type" value="Genomic_DNA"/>
</dbReference>
<keyword evidence="1" id="KW-0175">Coiled coil</keyword>
<feature type="compositionally biased region" description="Pro residues" evidence="2">
    <location>
        <begin position="147"/>
        <end position="157"/>
    </location>
</feature>
<evidence type="ECO:0000256" key="1">
    <source>
        <dbReference type="SAM" id="Coils"/>
    </source>
</evidence>
<dbReference type="OrthoDB" id="2840683at2759"/>
<feature type="region of interest" description="Disordered" evidence="2">
    <location>
        <begin position="1"/>
        <end position="158"/>
    </location>
</feature>
<sequence length="758" mass="84308">MYSQGQSTSSSHLPEDKSTVEEGCSADSTPKYLFGQGSAAASWHKAKAKGPGKGYSQRRFAAAKVPLSMPLAKAGEPNAKDRESGPESPHSDADPSDDSQQDEVIAPPFESTDGSYNDDTPILSLPSAKSSTPEAQAADRVDDDEPPTYPDEIPAPPRKYYSKLNSNYVPSLPEVLEIKHYVNVVDEKLVGFDEEIAELAARLEELNNKRARVQEVRDAHQALISPVRRLPPEVLQMIFVWCLPQNRNAVMHATEAPVLLGRICSEWRRISLSTPEVWSTLHIVPPNVNFSNPTSSETRFKRKRDIIEMWLARSGACPLSISVVWFAGESEDEIKLCATLLEVLVPLCKRWRSLDFQVPLKMFKPFRGLTVEDVPLLEGMSLMDNRTPLDVEVNDRWPDTLNFVENSPRLRHFGLTFFSGGIKLPSIPWSQLSTLYLESNIAFFFSDSREMLSTLSQCSSLWSLILKFPLSHTAPLPPYEKLDTPITLPQLEILCLDGDQHLQNTFHMSNTLANICAPKLRKLEILGRSGRPEGCSAPEPLSAIRKLFERSKCPLEKLNVESMTLLPDEFIACLSLVPDLKELSVHNWAVKMFTPTPPAEETEPSSEPHELAENMILKALTIRPEEDRVVNLPASSSSTNQSGASLEEGRSSGTSPALGLSIDIPILCPNLQKFDFTLCDASQKLLCDFVESRWNDLPQGVCRLQSVKSNFTAFEEEPVKVRMEKMKADGLDVHIAYQVPINDDVNPSPWTGLEGPVP</sequence>
<feature type="compositionally biased region" description="Low complexity" evidence="2">
    <location>
        <begin position="635"/>
        <end position="645"/>
    </location>
</feature>
<accession>A0A409VRI8</accession>
<dbReference type="STRING" id="231916.A0A409VRI8"/>
<name>A0A409VRI8_9AGAR</name>
<evidence type="ECO:0000256" key="2">
    <source>
        <dbReference type="SAM" id="MobiDB-lite"/>
    </source>
</evidence>
<keyword evidence="4" id="KW-1185">Reference proteome</keyword>
<feature type="compositionally biased region" description="Basic and acidic residues" evidence="2">
    <location>
        <begin position="78"/>
        <end position="93"/>
    </location>
</feature>
<evidence type="ECO:0000313" key="4">
    <source>
        <dbReference type="Proteomes" id="UP000284706"/>
    </source>
</evidence>
<reference evidence="3 4" key="1">
    <citation type="journal article" date="2018" name="Evol. Lett.">
        <title>Horizontal gene cluster transfer increased hallucinogenic mushroom diversity.</title>
        <authorList>
            <person name="Reynolds H.T."/>
            <person name="Vijayakumar V."/>
            <person name="Gluck-Thaler E."/>
            <person name="Korotkin H.B."/>
            <person name="Matheny P.B."/>
            <person name="Slot J.C."/>
        </authorList>
    </citation>
    <scope>NUCLEOTIDE SEQUENCE [LARGE SCALE GENOMIC DNA]</scope>
    <source>
        <strain evidence="3 4">SRW20</strain>
    </source>
</reference>
<evidence type="ECO:0000313" key="3">
    <source>
        <dbReference type="EMBL" id="PPQ68905.1"/>
    </source>
</evidence>
<gene>
    <name evidence="3" type="ORF">CVT26_001844</name>
</gene>
<protein>
    <submittedName>
        <fullName evidence="3">Uncharacterized protein</fullName>
    </submittedName>
</protein>
<proteinExistence type="predicted"/>
<dbReference type="InterPro" id="IPR032675">
    <property type="entry name" value="LRR_dom_sf"/>
</dbReference>